<dbReference type="EMBL" id="CAJNOK010001956">
    <property type="protein sequence ID" value="CAF0837606.1"/>
    <property type="molecule type" value="Genomic_DNA"/>
</dbReference>
<evidence type="ECO:0008006" key="8">
    <source>
        <dbReference type="Google" id="ProtNLM"/>
    </source>
</evidence>
<dbReference type="SMART" id="SM00175">
    <property type="entry name" value="RAB"/>
    <property type="match status" value="1"/>
</dbReference>
<dbReference type="GO" id="GO:0005525">
    <property type="term" value="F:GTP binding"/>
    <property type="evidence" value="ECO:0007669"/>
    <property type="project" value="UniProtKB-KW"/>
</dbReference>
<dbReference type="SUPFAM" id="SSF52540">
    <property type="entry name" value="P-loop containing nucleoside triphosphate hydrolases"/>
    <property type="match status" value="1"/>
</dbReference>
<dbReference type="SMART" id="SM00173">
    <property type="entry name" value="RAS"/>
    <property type="match status" value="1"/>
</dbReference>
<dbReference type="PANTHER" id="PTHR47977">
    <property type="entry name" value="RAS-RELATED PROTEIN RAB"/>
    <property type="match status" value="1"/>
</dbReference>
<dbReference type="EMBL" id="CAJOBC010000076">
    <property type="protein sequence ID" value="CAF3531949.1"/>
    <property type="molecule type" value="Genomic_DNA"/>
</dbReference>
<evidence type="ECO:0000256" key="2">
    <source>
        <dbReference type="ARBA" id="ARBA00023134"/>
    </source>
</evidence>
<evidence type="ECO:0000313" key="7">
    <source>
        <dbReference type="Proteomes" id="UP000663829"/>
    </source>
</evidence>
<dbReference type="Proteomes" id="UP000681722">
    <property type="component" value="Unassembled WGS sequence"/>
</dbReference>
<keyword evidence="1" id="KW-0547">Nucleotide-binding</keyword>
<dbReference type="Gene3D" id="3.40.50.300">
    <property type="entry name" value="P-loop containing nucleotide triphosphate hydrolases"/>
    <property type="match status" value="1"/>
</dbReference>
<reference evidence="3" key="1">
    <citation type="submission" date="2021-02" db="EMBL/GenBank/DDBJ databases">
        <authorList>
            <person name="Nowell W R."/>
        </authorList>
    </citation>
    <scope>NUCLEOTIDE SEQUENCE</scope>
</reference>
<dbReference type="InterPro" id="IPR050227">
    <property type="entry name" value="Rab"/>
</dbReference>
<dbReference type="Proteomes" id="UP000663829">
    <property type="component" value="Unassembled WGS sequence"/>
</dbReference>
<name>A0A813PFL0_9BILA</name>
<keyword evidence="2" id="KW-0342">GTP-binding</keyword>
<gene>
    <name evidence="3" type="ORF">GPM918_LOCUS899</name>
    <name evidence="4" type="ORF">OVA965_LOCUS6476</name>
    <name evidence="5" type="ORF">SRO942_LOCUS899</name>
    <name evidence="6" type="ORF">TMI583_LOCUS6472</name>
</gene>
<dbReference type="InterPro" id="IPR005225">
    <property type="entry name" value="Small_GTP-bd"/>
</dbReference>
<dbReference type="Proteomes" id="UP000682733">
    <property type="component" value="Unassembled WGS sequence"/>
</dbReference>
<dbReference type="AlphaFoldDB" id="A0A813PFL0"/>
<evidence type="ECO:0000313" key="6">
    <source>
        <dbReference type="EMBL" id="CAF3622478.1"/>
    </source>
</evidence>
<dbReference type="Pfam" id="PF00071">
    <property type="entry name" value="Ras"/>
    <property type="match status" value="1"/>
</dbReference>
<dbReference type="PROSITE" id="PS51419">
    <property type="entry name" value="RAB"/>
    <property type="match status" value="1"/>
</dbReference>
<evidence type="ECO:0000256" key="1">
    <source>
        <dbReference type="ARBA" id="ARBA00022741"/>
    </source>
</evidence>
<dbReference type="PROSITE" id="PS51421">
    <property type="entry name" value="RAS"/>
    <property type="match status" value="1"/>
</dbReference>
<dbReference type="FunFam" id="3.40.50.300:FF:001447">
    <property type="entry name" value="Ras-related protein Rab-1B"/>
    <property type="match status" value="1"/>
</dbReference>
<keyword evidence="7" id="KW-1185">Reference proteome</keyword>
<evidence type="ECO:0000313" key="5">
    <source>
        <dbReference type="EMBL" id="CAF3531949.1"/>
    </source>
</evidence>
<dbReference type="EMBL" id="CAJNOQ010000076">
    <property type="protein sequence ID" value="CAF0752174.1"/>
    <property type="molecule type" value="Genomic_DNA"/>
</dbReference>
<dbReference type="InterPro" id="IPR001806">
    <property type="entry name" value="Small_GTPase"/>
</dbReference>
<organism evidence="3 7">
    <name type="scientific">Didymodactylos carnosus</name>
    <dbReference type="NCBI Taxonomy" id="1234261"/>
    <lineage>
        <taxon>Eukaryota</taxon>
        <taxon>Metazoa</taxon>
        <taxon>Spiralia</taxon>
        <taxon>Gnathifera</taxon>
        <taxon>Rotifera</taxon>
        <taxon>Eurotatoria</taxon>
        <taxon>Bdelloidea</taxon>
        <taxon>Philodinida</taxon>
        <taxon>Philodinidae</taxon>
        <taxon>Didymodactylos</taxon>
    </lineage>
</organism>
<dbReference type="NCBIfam" id="TIGR00231">
    <property type="entry name" value="small_GTP"/>
    <property type="match status" value="1"/>
</dbReference>
<dbReference type="OrthoDB" id="413584at2759"/>
<evidence type="ECO:0000313" key="3">
    <source>
        <dbReference type="EMBL" id="CAF0752174.1"/>
    </source>
</evidence>
<dbReference type="GO" id="GO:0003924">
    <property type="term" value="F:GTPase activity"/>
    <property type="evidence" value="ECO:0007669"/>
    <property type="project" value="InterPro"/>
</dbReference>
<evidence type="ECO:0000313" key="4">
    <source>
        <dbReference type="EMBL" id="CAF0837606.1"/>
    </source>
</evidence>
<dbReference type="SMART" id="SM00174">
    <property type="entry name" value="RHO"/>
    <property type="match status" value="1"/>
</dbReference>
<sequence length="195" mass="22535">MHRCLKVSPDSHRISFCHNTFNRNYKATIGVDFEVERFLLLGIPVTLQVWDTAGQERFKCIAAAYYRGAHVIIAVFDLTDLQSLKNTELWIQEAVDASSEKPIVFLVGAKRDLLIDDSLYELNEQEAMKFAKRLQAEYWPVSSLTGYQIQEFFQRVACISYLTMINQQLKPKSSIERHKMGIELHTNVQLDIFSQ</sequence>
<proteinExistence type="predicted"/>
<dbReference type="EMBL" id="CAJOBA010001956">
    <property type="protein sequence ID" value="CAF3622478.1"/>
    <property type="molecule type" value="Genomic_DNA"/>
</dbReference>
<protein>
    <recommendedName>
        <fullName evidence="8">Ras-related protein Rab-34</fullName>
    </recommendedName>
</protein>
<accession>A0A813PFL0</accession>
<comment type="caution">
    <text evidence="3">The sequence shown here is derived from an EMBL/GenBank/DDBJ whole genome shotgun (WGS) entry which is preliminary data.</text>
</comment>
<dbReference type="InterPro" id="IPR027417">
    <property type="entry name" value="P-loop_NTPase"/>
</dbReference>
<dbReference type="Proteomes" id="UP000677228">
    <property type="component" value="Unassembled WGS sequence"/>
</dbReference>
<dbReference type="PRINTS" id="PR00449">
    <property type="entry name" value="RASTRNSFRMNG"/>
</dbReference>